<feature type="chain" id="PRO_5046030658" evidence="1">
    <location>
        <begin position="23"/>
        <end position="251"/>
    </location>
</feature>
<sequence>MKEQLSAGRFLFLICLTSICLAACNPGSNKAKKNQTSSPQQGHLIAKIEGVFEYLTPNQGIAIMLKGRYIYIYSESDDNMYCHSGIYKTSGEIITNTILFSPKSEDIGKSFQWKVLSLSGDTLLAAVLDDDGNIVNKVRSLKKVAADDHLIQQMNEFEGTFNYVPPLTGQGIMLQGYYVYMANDNEGNNMGHGGTYIQNQDTFTNMKLYNINKTINSELRWIGKMKEDTIVWAVINDANQKTWQGYSLKIR</sequence>
<accession>A0ABS1HEP0</accession>
<comment type="caution">
    <text evidence="2">The sequence shown here is derived from an EMBL/GenBank/DDBJ whole genome shotgun (WGS) entry which is preliminary data.</text>
</comment>
<evidence type="ECO:0000313" key="2">
    <source>
        <dbReference type="EMBL" id="MBK3516119.1"/>
    </source>
</evidence>
<protein>
    <submittedName>
        <fullName evidence="2">Uncharacterized protein</fullName>
    </submittedName>
</protein>
<keyword evidence="1" id="KW-0732">Signal</keyword>
<organism evidence="2 3">
    <name type="scientific">Carboxylicivirga marina</name>
    <dbReference type="NCBI Taxonomy" id="2800988"/>
    <lineage>
        <taxon>Bacteria</taxon>
        <taxon>Pseudomonadati</taxon>
        <taxon>Bacteroidota</taxon>
        <taxon>Bacteroidia</taxon>
        <taxon>Marinilabiliales</taxon>
        <taxon>Marinilabiliaceae</taxon>
        <taxon>Carboxylicivirga</taxon>
    </lineage>
</organism>
<gene>
    <name evidence="2" type="ORF">JIV24_02120</name>
</gene>
<evidence type="ECO:0000256" key="1">
    <source>
        <dbReference type="SAM" id="SignalP"/>
    </source>
</evidence>
<dbReference type="RefSeq" id="WP_200463352.1">
    <property type="nucleotide sequence ID" value="NZ_JAENRR010000003.1"/>
</dbReference>
<dbReference type="EMBL" id="JAENRR010000003">
    <property type="protein sequence ID" value="MBK3516119.1"/>
    <property type="molecule type" value="Genomic_DNA"/>
</dbReference>
<name>A0ABS1HEP0_9BACT</name>
<evidence type="ECO:0000313" key="3">
    <source>
        <dbReference type="Proteomes" id="UP000605676"/>
    </source>
</evidence>
<dbReference type="Proteomes" id="UP000605676">
    <property type="component" value="Unassembled WGS sequence"/>
</dbReference>
<reference evidence="2 3" key="1">
    <citation type="submission" date="2021-01" db="EMBL/GenBank/DDBJ databases">
        <title>Carboxyliciviraga sp.nov., isolated from coastal sediments.</title>
        <authorList>
            <person name="Lu D."/>
            <person name="Zhang T."/>
        </authorList>
    </citation>
    <scope>NUCLEOTIDE SEQUENCE [LARGE SCALE GENOMIC DNA]</scope>
    <source>
        <strain evidence="2 3">N1Y132</strain>
    </source>
</reference>
<proteinExistence type="predicted"/>
<feature type="signal peptide" evidence="1">
    <location>
        <begin position="1"/>
        <end position="22"/>
    </location>
</feature>
<keyword evidence="3" id="KW-1185">Reference proteome</keyword>